<dbReference type="HOGENOM" id="CLU_114342_1_1_10"/>
<keyword evidence="2 11" id="KW-1003">Cell membrane</keyword>
<dbReference type="InterPro" id="IPR003691">
    <property type="entry name" value="FluC"/>
</dbReference>
<feature type="binding site" evidence="11">
    <location>
        <position position="74"/>
    </location>
    <ligand>
        <name>Na(+)</name>
        <dbReference type="ChEBI" id="CHEBI:29101"/>
        <note>structural</note>
    </ligand>
</feature>
<evidence type="ECO:0000256" key="4">
    <source>
        <dbReference type="ARBA" id="ARBA00022692"/>
    </source>
</evidence>
<evidence type="ECO:0000256" key="1">
    <source>
        <dbReference type="ARBA" id="ARBA00004651"/>
    </source>
</evidence>
<keyword evidence="5 11" id="KW-1133">Transmembrane helix</keyword>
<dbReference type="GO" id="GO:0005886">
    <property type="term" value="C:plasma membrane"/>
    <property type="evidence" value="ECO:0007669"/>
    <property type="project" value="UniProtKB-SubCell"/>
</dbReference>
<dbReference type="PANTHER" id="PTHR28259:SF1">
    <property type="entry name" value="FLUORIDE EXPORT PROTEIN 1-RELATED"/>
    <property type="match status" value="1"/>
</dbReference>
<evidence type="ECO:0000313" key="12">
    <source>
        <dbReference type="EMBL" id="AFC24678.1"/>
    </source>
</evidence>
<keyword evidence="11" id="KW-0813">Transport</keyword>
<keyword evidence="7 11" id="KW-0472">Membrane</keyword>
<feature type="transmembrane region" description="Helical" evidence="11">
    <location>
        <begin position="59"/>
        <end position="79"/>
    </location>
</feature>
<comment type="activity regulation">
    <text evidence="11">Na(+) is not transported, but it plays an essential structural role and its presence is essential for fluoride channel function.</text>
</comment>
<comment type="subcellular location">
    <subcellularLocation>
        <location evidence="11">Cell inner membrane</location>
        <topology evidence="11">Multi-pass membrane protein</topology>
    </subcellularLocation>
    <subcellularLocation>
        <location evidence="1">Cell membrane</location>
        <topology evidence="1">Multi-pass membrane protein</topology>
    </subcellularLocation>
</comment>
<evidence type="ECO:0000256" key="6">
    <source>
        <dbReference type="ARBA" id="ARBA00023065"/>
    </source>
</evidence>
<dbReference type="OrthoDB" id="9815830at2"/>
<evidence type="ECO:0000256" key="9">
    <source>
        <dbReference type="ARBA" id="ARBA00035120"/>
    </source>
</evidence>
<sequence>MHYLWIFLGGGLGSMARFALNQYLPPAQGWPWGTLAANLAACFLLGLFGAYFEQKGGPMAYKLLLATGFCGGFSTFSTFGQELFQLLRTQAHAMALGYLLASVILGILAMALGYYSLAKGF</sequence>
<keyword evidence="8 11" id="KW-0407">Ion channel</keyword>
<reference evidence="12 13" key="1">
    <citation type="journal article" date="2012" name="Stand. Genomic Sci.">
        <title>Complete genome sequencing and analysis of Saprospira grandis str. Lewin, a predatory marine bacterium.</title>
        <authorList>
            <person name="Saw J.H."/>
            <person name="Yuryev A."/>
            <person name="Kanbe M."/>
            <person name="Hou S."/>
            <person name="Young A.G."/>
            <person name="Aizawa S."/>
            <person name="Alam M."/>
        </authorList>
    </citation>
    <scope>NUCLEOTIDE SEQUENCE [LARGE SCALE GENOMIC DNA]</scope>
    <source>
        <strain evidence="12 13">Lewin</strain>
    </source>
</reference>
<dbReference type="eggNOG" id="COG0239">
    <property type="taxonomic scope" value="Bacteria"/>
</dbReference>
<dbReference type="KEGG" id="sgn:SGRA_1947"/>
<accession>H6L1N4</accession>
<evidence type="ECO:0000256" key="11">
    <source>
        <dbReference type="HAMAP-Rule" id="MF_00454"/>
    </source>
</evidence>
<dbReference type="HAMAP" id="MF_00454">
    <property type="entry name" value="FluC"/>
    <property type="match status" value="1"/>
</dbReference>
<comment type="function">
    <text evidence="11">Fluoride-specific ion channel. Important for reducing fluoride concentration in the cell, thus reducing its toxicity.</text>
</comment>
<evidence type="ECO:0000256" key="5">
    <source>
        <dbReference type="ARBA" id="ARBA00022989"/>
    </source>
</evidence>
<evidence type="ECO:0000256" key="2">
    <source>
        <dbReference type="ARBA" id="ARBA00022475"/>
    </source>
</evidence>
<keyword evidence="11" id="KW-0479">Metal-binding</keyword>
<evidence type="ECO:0000256" key="8">
    <source>
        <dbReference type="ARBA" id="ARBA00023303"/>
    </source>
</evidence>
<dbReference type="RefSeq" id="WP_015692301.1">
    <property type="nucleotide sequence ID" value="NC_016940.1"/>
</dbReference>
<comment type="catalytic activity">
    <reaction evidence="10">
        <text>fluoride(in) = fluoride(out)</text>
        <dbReference type="Rhea" id="RHEA:76159"/>
        <dbReference type="ChEBI" id="CHEBI:17051"/>
    </reaction>
    <physiologicalReaction direction="left-to-right" evidence="10">
        <dbReference type="Rhea" id="RHEA:76160"/>
    </physiologicalReaction>
</comment>
<keyword evidence="3 11" id="KW-0997">Cell inner membrane</keyword>
<dbReference type="NCBIfam" id="TIGR00494">
    <property type="entry name" value="crcB"/>
    <property type="match status" value="1"/>
</dbReference>
<dbReference type="Proteomes" id="UP000007519">
    <property type="component" value="Chromosome"/>
</dbReference>
<evidence type="ECO:0000256" key="10">
    <source>
        <dbReference type="ARBA" id="ARBA00035585"/>
    </source>
</evidence>
<proteinExistence type="inferred from homology"/>
<dbReference type="PANTHER" id="PTHR28259">
    <property type="entry name" value="FLUORIDE EXPORT PROTEIN 1-RELATED"/>
    <property type="match status" value="1"/>
</dbReference>
<gene>
    <name evidence="11" type="primary">fluC</name>
    <name evidence="11" type="synonym">crcB</name>
    <name evidence="12" type="ordered locus">SGRA_1947</name>
</gene>
<dbReference type="EMBL" id="CP002831">
    <property type="protein sequence ID" value="AFC24678.1"/>
    <property type="molecule type" value="Genomic_DNA"/>
</dbReference>
<dbReference type="Pfam" id="PF02537">
    <property type="entry name" value="CRCB"/>
    <property type="match status" value="1"/>
</dbReference>
<dbReference type="GO" id="GO:0062054">
    <property type="term" value="F:fluoride channel activity"/>
    <property type="evidence" value="ECO:0007669"/>
    <property type="project" value="UniProtKB-UniRule"/>
</dbReference>
<comment type="similarity">
    <text evidence="9 11">Belongs to the fluoride channel Fluc/FEX (TC 1.A.43) family.</text>
</comment>
<dbReference type="AlphaFoldDB" id="H6L1N4"/>
<keyword evidence="4 11" id="KW-0812">Transmembrane</keyword>
<dbReference type="GO" id="GO:0140114">
    <property type="term" value="P:cellular detoxification of fluoride"/>
    <property type="evidence" value="ECO:0007669"/>
    <property type="project" value="UniProtKB-UniRule"/>
</dbReference>
<evidence type="ECO:0000313" key="13">
    <source>
        <dbReference type="Proteomes" id="UP000007519"/>
    </source>
</evidence>
<organism evidence="12 13">
    <name type="scientific">Saprospira grandis (strain Lewin)</name>
    <dbReference type="NCBI Taxonomy" id="984262"/>
    <lineage>
        <taxon>Bacteria</taxon>
        <taxon>Pseudomonadati</taxon>
        <taxon>Bacteroidota</taxon>
        <taxon>Saprospiria</taxon>
        <taxon>Saprospirales</taxon>
        <taxon>Saprospiraceae</taxon>
        <taxon>Saprospira</taxon>
    </lineage>
</organism>
<dbReference type="GO" id="GO:0046872">
    <property type="term" value="F:metal ion binding"/>
    <property type="evidence" value="ECO:0007669"/>
    <property type="project" value="UniProtKB-KW"/>
</dbReference>
<keyword evidence="11" id="KW-0915">Sodium</keyword>
<feature type="transmembrane region" description="Helical" evidence="11">
    <location>
        <begin position="32"/>
        <end position="52"/>
    </location>
</feature>
<feature type="binding site" evidence="11">
    <location>
        <position position="71"/>
    </location>
    <ligand>
        <name>Na(+)</name>
        <dbReference type="ChEBI" id="CHEBI:29101"/>
        <note>structural</note>
    </ligand>
</feature>
<protein>
    <recommendedName>
        <fullName evidence="11">Fluoride-specific ion channel FluC</fullName>
    </recommendedName>
</protein>
<name>H6L1N4_SAPGL</name>
<evidence type="ECO:0000256" key="3">
    <source>
        <dbReference type="ARBA" id="ARBA00022519"/>
    </source>
</evidence>
<keyword evidence="6 11" id="KW-0406">Ion transport</keyword>
<evidence type="ECO:0000256" key="7">
    <source>
        <dbReference type="ARBA" id="ARBA00023136"/>
    </source>
</evidence>
<keyword evidence="13" id="KW-1185">Reference proteome</keyword>
<feature type="transmembrane region" description="Helical" evidence="11">
    <location>
        <begin position="91"/>
        <end position="115"/>
    </location>
</feature>